<name>A0ACC2TFU3_9FUNG</name>
<proteinExistence type="predicted"/>
<keyword evidence="2" id="KW-1185">Reference proteome</keyword>
<protein>
    <submittedName>
        <fullName evidence="1">Uncharacterized protein</fullName>
    </submittedName>
</protein>
<accession>A0ACC2TFU3</accession>
<sequence>MGHLTTPKAMSMIKPFANDSLAFIPCCATILKKDGTLSSEFKVFPERIPSICVLCSALGHREALCLITIEGVRATEQDTPKECQNSEPTGNQYNALIALIWKNMAEYAVLKSIPSHQKKAHAKAQNLSQPQPIKETESAQEEHFNPGKRLPKCQEYSLQHLGSGQYFFYNWT</sequence>
<comment type="caution">
    <text evidence="1">The sequence shown here is derived from an EMBL/GenBank/DDBJ whole genome shotgun (WGS) entry which is preliminary data.</text>
</comment>
<evidence type="ECO:0000313" key="2">
    <source>
        <dbReference type="Proteomes" id="UP001165960"/>
    </source>
</evidence>
<gene>
    <name evidence="1" type="ORF">DSO57_1016664</name>
</gene>
<organism evidence="1 2">
    <name type="scientific">Entomophthora muscae</name>
    <dbReference type="NCBI Taxonomy" id="34485"/>
    <lineage>
        <taxon>Eukaryota</taxon>
        <taxon>Fungi</taxon>
        <taxon>Fungi incertae sedis</taxon>
        <taxon>Zoopagomycota</taxon>
        <taxon>Entomophthoromycotina</taxon>
        <taxon>Entomophthoromycetes</taxon>
        <taxon>Entomophthorales</taxon>
        <taxon>Entomophthoraceae</taxon>
        <taxon>Entomophthora</taxon>
    </lineage>
</organism>
<dbReference type="EMBL" id="QTSX02002908">
    <property type="protein sequence ID" value="KAJ9073428.1"/>
    <property type="molecule type" value="Genomic_DNA"/>
</dbReference>
<dbReference type="Proteomes" id="UP001165960">
    <property type="component" value="Unassembled WGS sequence"/>
</dbReference>
<reference evidence="1" key="1">
    <citation type="submission" date="2022-04" db="EMBL/GenBank/DDBJ databases">
        <title>Genome of the entomopathogenic fungus Entomophthora muscae.</title>
        <authorList>
            <person name="Elya C."/>
            <person name="Lovett B.R."/>
            <person name="Lee E."/>
            <person name="Macias A.M."/>
            <person name="Hajek A.E."/>
            <person name="De Bivort B.L."/>
            <person name="Kasson M.T."/>
            <person name="De Fine Licht H.H."/>
            <person name="Stajich J.E."/>
        </authorList>
    </citation>
    <scope>NUCLEOTIDE SEQUENCE</scope>
    <source>
        <strain evidence="1">Berkeley</strain>
    </source>
</reference>
<evidence type="ECO:0000313" key="1">
    <source>
        <dbReference type="EMBL" id="KAJ9073428.1"/>
    </source>
</evidence>